<dbReference type="PANTHER" id="PTHR13678">
    <property type="entry name" value="VACUOLAR PROTEIN SORTING-ASSOCIATED PROTEIN 37"/>
    <property type="match status" value="1"/>
</dbReference>
<proteinExistence type="inferred from homology"/>
<protein>
    <recommendedName>
        <fullName evidence="9">VPS37 C-terminal domain-containing protein</fullName>
    </recommendedName>
</protein>
<evidence type="ECO:0000256" key="8">
    <source>
        <dbReference type="SAM" id="Coils"/>
    </source>
</evidence>
<dbReference type="OrthoDB" id="10004364at2759"/>
<gene>
    <name evidence="10" type="ORF">PSYICH_LOCUS9263</name>
</gene>
<evidence type="ECO:0000256" key="3">
    <source>
        <dbReference type="ARBA" id="ARBA00022448"/>
    </source>
</evidence>
<dbReference type="SUPFAM" id="SSF140111">
    <property type="entry name" value="Endosomal sorting complex assembly domain"/>
    <property type="match status" value="1"/>
</dbReference>
<organism evidence="10 11">
    <name type="scientific">Psylliodes chrysocephalus</name>
    <dbReference type="NCBI Taxonomy" id="3402493"/>
    <lineage>
        <taxon>Eukaryota</taxon>
        <taxon>Metazoa</taxon>
        <taxon>Ecdysozoa</taxon>
        <taxon>Arthropoda</taxon>
        <taxon>Hexapoda</taxon>
        <taxon>Insecta</taxon>
        <taxon>Pterygota</taxon>
        <taxon>Neoptera</taxon>
        <taxon>Endopterygota</taxon>
        <taxon>Coleoptera</taxon>
        <taxon>Polyphaga</taxon>
        <taxon>Cucujiformia</taxon>
        <taxon>Chrysomeloidea</taxon>
        <taxon>Chrysomelidae</taxon>
        <taxon>Galerucinae</taxon>
        <taxon>Alticini</taxon>
        <taxon>Psylliodes</taxon>
    </lineage>
</organism>
<evidence type="ECO:0000259" key="9">
    <source>
        <dbReference type="PROSITE" id="PS51314"/>
    </source>
</evidence>
<keyword evidence="4" id="KW-0967">Endosome</keyword>
<dbReference type="Proteomes" id="UP001153636">
    <property type="component" value="Chromosome 3"/>
</dbReference>
<evidence type="ECO:0000256" key="7">
    <source>
        <dbReference type="PROSITE-ProRule" id="PRU00646"/>
    </source>
</evidence>
<dbReference type="InterPro" id="IPR029012">
    <property type="entry name" value="Helix_hairpin_bin_sf"/>
</dbReference>
<dbReference type="GO" id="GO:0006612">
    <property type="term" value="P:protein targeting to membrane"/>
    <property type="evidence" value="ECO:0007669"/>
    <property type="project" value="TreeGrafter"/>
</dbReference>
<dbReference type="PANTHER" id="PTHR13678:SF27">
    <property type="entry name" value="LD45836P"/>
    <property type="match status" value="1"/>
</dbReference>
<keyword evidence="5 7" id="KW-0653">Protein transport</keyword>
<dbReference type="GO" id="GO:0031902">
    <property type="term" value="C:late endosome membrane"/>
    <property type="evidence" value="ECO:0007669"/>
    <property type="project" value="UniProtKB-SubCell"/>
</dbReference>
<comment type="function">
    <text evidence="6">Component of the ESCRT-I complex, a regulator of vesicular trafficking process. Required for the sorting of endocytic ubiquitinated cargos into multivesicular bodies. May be involved in cell growth and differentiation.</text>
</comment>
<dbReference type="PROSITE" id="PS51314">
    <property type="entry name" value="VPS37_C"/>
    <property type="match status" value="1"/>
</dbReference>
<dbReference type="InterPro" id="IPR037202">
    <property type="entry name" value="ESCRT_assembly_dom"/>
</dbReference>
<evidence type="ECO:0000256" key="2">
    <source>
        <dbReference type="ARBA" id="ARBA00007617"/>
    </source>
</evidence>
<dbReference type="InterPro" id="IPR009851">
    <property type="entry name" value="Mod_r"/>
</dbReference>
<dbReference type="GO" id="GO:0006623">
    <property type="term" value="P:protein targeting to vacuole"/>
    <property type="evidence" value="ECO:0007669"/>
    <property type="project" value="TreeGrafter"/>
</dbReference>
<evidence type="ECO:0000256" key="5">
    <source>
        <dbReference type="ARBA" id="ARBA00022927"/>
    </source>
</evidence>
<evidence type="ECO:0000256" key="6">
    <source>
        <dbReference type="ARBA" id="ARBA00025010"/>
    </source>
</evidence>
<evidence type="ECO:0000256" key="4">
    <source>
        <dbReference type="ARBA" id="ARBA00022753"/>
    </source>
</evidence>
<keyword evidence="11" id="KW-1185">Reference proteome</keyword>
<dbReference type="Pfam" id="PF07200">
    <property type="entry name" value="Mod_r"/>
    <property type="match status" value="1"/>
</dbReference>
<dbReference type="GO" id="GO:0043162">
    <property type="term" value="P:ubiquitin-dependent protein catabolic process via the multivesicular body sorting pathway"/>
    <property type="evidence" value="ECO:0007669"/>
    <property type="project" value="TreeGrafter"/>
</dbReference>
<dbReference type="Gene3D" id="1.10.287.660">
    <property type="entry name" value="Helix hairpin bin"/>
    <property type="match status" value="1"/>
</dbReference>
<name>A0A9P0CXW8_9CUCU</name>
<feature type="domain" description="VPS37 C-terminal" evidence="9">
    <location>
        <begin position="93"/>
        <end position="180"/>
    </location>
</feature>
<keyword evidence="8" id="KW-0175">Coiled coil</keyword>
<keyword evidence="3 7" id="KW-0813">Transport</keyword>
<reference evidence="10" key="1">
    <citation type="submission" date="2022-01" db="EMBL/GenBank/DDBJ databases">
        <authorList>
            <person name="King R."/>
        </authorList>
    </citation>
    <scope>NUCLEOTIDE SEQUENCE</scope>
</reference>
<dbReference type="AlphaFoldDB" id="A0A9P0CXW8"/>
<feature type="coiled-coil region" evidence="8">
    <location>
        <begin position="82"/>
        <end position="136"/>
    </location>
</feature>
<dbReference type="GO" id="GO:0000813">
    <property type="term" value="C:ESCRT I complex"/>
    <property type="evidence" value="ECO:0007669"/>
    <property type="project" value="TreeGrafter"/>
</dbReference>
<accession>A0A9P0CXW8</accession>
<evidence type="ECO:0000256" key="1">
    <source>
        <dbReference type="ARBA" id="ARBA00004633"/>
    </source>
</evidence>
<evidence type="ECO:0000313" key="10">
    <source>
        <dbReference type="EMBL" id="CAH1107800.1"/>
    </source>
</evidence>
<comment type="similarity">
    <text evidence="2">Belongs to the VPS37 family.</text>
</comment>
<evidence type="ECO:0000313" key="11">
    <source>
        <dbReference type="Proteomes" id="UP001153636"/>
    </source>
</evidence>
<dbReference type="EMBL" id="OV651815">
    <property type="protein sequence ID" value="CAH1107800.1"/>
    <property type="molecule type" value="Genomic_DNA"/>
</dbReference>
<comment type="subcellular location">
    <subcellularLocation>
        <location evidence="1">Late endosome membrane</location>
        <topology evidence="1">Peripheral membrane protein</topology>
    </subcellularLocation>
</comment>
<sequence>MSIEILQSDCKRAVSNLNSLSNNELDAIMNDDEKIQEIIAQLDQSYLKEIENEKETVLVSNNSMAEFNLSKEPELVEGREKIQELTETGEKLTKTIEDKLKELKEKGGDMSLETALALLQTAASEMEEESDKIAKKFLDSELELDDFLDDFLEKRRIMHMRLVKAEKLSKILQRDPSLNNIPNYINSPPVSVNSHFFPGMPTNIPSNMPPYPVNGPTVPYPVGPLHMPMPLPPRQNYFQNY</sequence>